<feature type="compositionally biased region" description="Low complexity" evidence="19">
    <location>
        <begin position="951"/>
        <end position="972"/>
    </location>
</feature>
<feature type="domain" description="ERAP1-like C-terminal" evidence="22">
    <location>
        <begin position="598"/>
        <end position="901"/>
    </location>
</feature>
<comment type="cofactor">
    <cofactor evidence="16 18">
        <name>Zn(2+)</name>
        <dbReference type="ChEBI" id="CHEBI:29105"/>
    </cofactor>
    <text evidence="16 18">Binds 1 zinc ion per subunit.</text>
</comment>
<dbReference type="Gene3D" id="1.10.390.10">
    <property type="entry name" value="Neutral Protease Domain 2"/>
    <property type="match status" value="1"/>
</dbReference>
<dbReference type="SUPFAM" id="SSF55486">
    <property type="entry name" value="Metalloproteases ('zincins'), catalytic domain"/>
    <property type="match status" value="1"/>
</dbReference>
<keyword evidence="12" id="KW-0472">Membrane</keyword>
<dbReference type="EMBL" id="KP053647">
    <property type="protein sequence ID" value="AKO62648.1"/>
    <property type="molecule type" value="mRNA"/>
</dbReference>
<dbReference type="FunFam" id="2.60.40.1730:FF:000013">
    <property type="entry name" value="Aminopeptidase"/>
    <property type="match status" value="1"/>
</dbReference>
<evidence type="ECO:0000256" key="1">
    <source>
        <dbReference type="ARBA" id="ARBA00004609"/>
    </source>
</evidence>
<keyword evidence="14" id="KW-0449">Lipoprotein</keyword>
<dbReference type="PRINTS" id="PR00756">
    <property type="entry name" value="ALADIPTASE"/>
</dbReference>
<dbReference type="InterPro" id="IPR027268">
    <property type="entry name" value="Peptidase_M4/M1_CTD_sf"/>
</dbReference>
<dbReference type="InterPro" id="IPR034016">
    <property type="entry name" value="M1_APN-typ"/>
</dbReference>
<evidence type="ECO:0000256" key="5">
    <source>
        <dbReference type="ARBA" id="ARBA00022622"/>
    </source>
</evidence>
<dbReference type="SUPFAM" id="SSF63737">
    <property type="entry name" value="Leukotriene A4 hydrolase N-terminal domain"/>
    <property type="match status" value="1"/>
</dbReference>
<dbReference type="GO" id="GO:0043171">
    <property type="term" value="P:peptide catabolic process"/>
    <property type="evidence" value="ECO:0007669"/>
    <property type="project" value="TreeGrafter"/>
</dbReference>
<feature type="active site" description="Proton acceptor" evidence="15">
    <location>
        <position position="364"/>
    </location>
</feature>
<dbReference type="Gene3D" id="2.60.40.1910">
    <property type="match status" value="1"/>
</dbReference>
<dbReference type="GO" id="GO:0070006">
    <property type="term" value="F:metalloaminopeptidase activity"/>
    <property type="evidence" value="ECO:0007669"/>
    <property type="project" value="TreeGrafter"/>
</dbReference>
<keyword evidence="5" id="KW-0336">GPI-anchor</keyword>
<reference evidence="24" key="1">
    <citation type="submission" date="2014-10" db="EMBL/GenBank/DDBJ databases">
        <authorList>
            <person name="Seo M.-J."/>
            <person name="Seok Y.J."/>
            <person name="Cha I.-T."/>
        </authorList>
    </citation>
    <scope>NUCLEOTIDE SEQUENCE</scope>
</reference>
<dbReference type="GO" id="GO:0008270">
    <property type="term" value="F:zinc ion binding"/>
    <property type="evidence" value="ECO:0007669"/>
    <property type="project" value="UniProtKB-UniRule"/>
</dbReference>
<feature type="binding site" evidence="16">
    <location>
        <position position="367"/>
    </location>
    <ligand>
        <name>Zn(2+)</name>
        <dbReference type="ChEBI" id="CHEBI:29105"/>
        <note>catalytic</note>
    </ligand>
</feature>
<organism evidence="24">
    <name type="scientific">Hyphantria cunea</name>
    <name type="common">Fall webworm moth</name>
    <name type="synonym">Phalaena cunea</name>
    <dbReference type="NCBI Taxonomy" id="39466"/>
    <lineage>
        <taxon>Eukaryota</taxon>
        <taxon>Metazoa</taxon>
        <taxon>Ecdysozoa</taxon>
        <taxon>Arthropoda</taxon>
        <taxon>Hexapoda</taxon>
        <taxon>Insecta</taxon>
        <taxon>Pterygota</taxon>
        <taxon>Neoptera</taxon>
        <taxon>Endopterygota</taxon>
        <taxon>Lepidoptera</taxon>
        <taxon>Glossata</taxon>
        <taxon>Ditrysia</taxon>
        <taxon>Noctuoidea</taxon>
        <taxon>Erebidae</taxon>
        <taxon>Arctiinae</taxon>
        <taxon>Hyphantria</taxon>
    </lineage>
</organism>
<evidence type="ECO:0000256" key="6">
    <source>
        <dbReference type="ARBA" id="ARBA00022670"/>
    </source>
</evidence>
<dbReference type="InterPro" id="IPR001930">
    <property type="entry name" value="Peptidase_M1"/>
</dbReference>
<evidence type="ECO:0000256" key="12">
    <source>
        <dbReference type="ARBA" id="ARBA00023136"/>
    </source>
</evidence>
<dbReference type="GO" id="GO:0005615">
    <property type="term" value="C:extracellular space"/>
    <property type="evidence" value="ECO:0007669"/>
    <property type="project" value="TreeGrafter"/>
</dbReference>
<keyword evidence="8 20" id="KW-0732">Signal</keyword>
<dbReference type="Gene3D" id="2.60.40.1730">
    <property type="entry name" value="tricorn interacting facor f3 domain"/>
    <property type="match status" value="1"/>
</dbReference>
<comment type="subcellular location">
    <subcellularLocation>
        <location evidence="1">Cell membrane</location>
        <topology evidence="1">Lipid-anchor</topology>
        <topology evidence="1">GPI-anchor</topology>
    </subcellularLocation>
</comment>
<evidence type="ECO:0000256" key="11">
    <source>
        <dbReference type="ARBA" id="ARBA00023049"/>
    </source>
</evidence>
<dbReference type="FunFam" id="2.60.40.1910:FF:000008">
    <property type="entry name" value="Aminopeptidase"/>
    <property type="match status" value="1"/>
</dbReference>
<dbReference type="AlphaFoldDB" id="A0A384RYH7"/>
<evidence type="ECO:0000256" key="16">
    <source>
        <dbReference type="PIRSR" id="PIRSR634016-3"/>
    </source>
</evidence>
<dbReference type="GO" id="GO:0006508">
    <property type="term" value="P:proteolysis"/>
    <property type="evidence" value="ECO:0007669"/>
    <property type="project" value="UniProtKB-KW"/>
</dbReference>
<dbReference type="GO" id="GO:0098552">
    <property type="term" value="C:side of membrane"/>
    <property type="evidence" value="ECO:0007669"/>
    <property type="project" value="UniProtKB-KW"/>
</dbReference>
<dbReference type="PANTHER" id="PTHR11533:SF301">
    <property type="entry name" value="AMINOPEPTIDASE"/>
    <property type="match status" value="1"/>
</dbReference>
<evidence type="ECO:0000256" key="18">
    <source>
        <dbReference type="RuleBase" id="RU364040"/>
    </source>
</evidence>
<dbReference type="InterPro" id="IPR024571">
    <property type="entry name" value="ERAP1-like_C_dom"/>
</dbReference>
<dbReference type="GO" id="GO:0005737">
    <property type="term" value="C:cytoplasm"/>
    <property type="evidence" value="ECO:0007669"/>
    <property type="project" value="TreeGrafter"/>
</dbReference>
<protein>
    <recommendedName>
        <fullName evidence="18">Aminopeptidase</fullName>
        <ecNumber evidence="18">3.4.11.-</ecNumber>
    </recommendedName>
</protein>
<keyword evidence="11 18" id="KW-0482">Metalloprotease</keyword>
<dbReference type="InterPro" id="IPR050344">
    <property type="entry name" value="Peptidase_M1_aminopeptidases"/>
</dbReference>
<keyword evidence="3 18" id="KW-0031">Aminopeptidase</keyword>
<evidence type="ECO:0000256" key="17">
    <source>
        <dbReference type="PIRSR" id="PIRSR634016-4"/>
    </source>
</evidence>
<evidence type="ECO:0000256" key="3">
    <source>
        <dbReference type="ARBA" id="ARBA00022438"/>
    </source>
</evidence>
<feature type="site" description="Transition state stabilizer" evidence="17">
    <location>
        <position position="450"/>
    </location>
</feature>
<dbReference type="GO" id="GO:0005886">
    <property type="term" value="C:plasma membrane"/>
    <property type="evidence" value="ECO:0007669"/>
    <property type="project" value="UniProtKB-SubCell"/>
</dbReference>
<dbReference type="InterPro" id="IPR042097">
    <property type="entry name" value="Aminopeptidase_N-like_N_sf"/>
</dbReference>
<evidence type="ECO:0000256" key="10">
    <source>
        <dbReference type="ARBA" id="ARBA00022833"/>
    </source>
</evidence>
<feature type="binding site" evidence="16">
    <location>
        <position position="386"/>
    </location>
    <ligand>
        <name>Zn(2+)</name>
        <dbReference type="ChEBI" id="CHEBI:29105"/>
        <note>catalytic</note>
    </ligand>
</feature>
<keyword evidence="10 16" id="KW-0862">Zinc</keyword>
<evidence type="ECO:0000313" key="24">
    <source>
        <dbReference type="EMBL" id="AKO62648.1"/>
    </source>
</evidence>
<dbReference type="CDD" id="cd09601">
    <property type="entry name" value="M1_APN-Q_like"/>
    <property type="match status" value="1"/>
</dbReference>
<dbReference type="GO" id="GO:0042277">
    <property type="term" value="F:peptide binding"/>
    <property type="evidence" value="ECO:0007669"/>
    <property type="project" value="TreeGrafter"/>
</dbReference>
<evidence type="ECO:0000256" key="2">
    <source>
        <dbReference type="ARBA" id="ARBA00010136"/>
    </source>
</evidence>
<feature type="signal peptide" evidence="20">
    <location>
        <begin position="1"/>
        <end position="20"/>
    </location>
</feature>
<dbReference type="InterPro" id="IPR014782">
    <property type="entry name" value="Peptidase_M1_dom"/>
</dbReference>
<name>A0A384RYH7_HYPCU</name>
<keyword evidence="9 18" id="KW-0378">Hydrolase</keyword>
<feature type="domain" description="Aminopeptidase N-like N-terminal" evidence="23">
    <location>
        <begin position="53"/>
        <end position="252"/>
    </location>
</feature>
<dbReference type="Pfam" id="PF11838">
    <property type="entry name" value="ERAP1_C"/>
    <property type="match status" value="1"/>
</dbReference>
<evidence type="ECO:0000256" key="7">
    <source>
        <dbReference type="ARBA" id="ARBA00022723"/>
    </source>
</evidence>
<proteinExistence type="evidence at transcript level"/>
<evidence type="ECO:0000256" key="8">
    <source>
        <dbReference type="ARBA" id="ARBA00022729"/>
    </source>
</evidence>
<keyword evidence="13" id="KW-0325">Glycoprotein</keyword>
<keyword evidence="7 16" id="KW-0479">Metal-binding</keyword>
<evidence type="ECO:0000256" key="14">
    <source>
        <dbReference type="ARBA" id="ARBA00023288"/>
    </source>
</evidence>
<gene>
    <name evidence="24" type="primary">apn</name>
</gene>
<sequence>MAFRWFNLFLGLTALQGYLAFSPLPEENWDEEWDSFAQTMSDPAYRLPTTTAPTRYEVTLSPYLATVPAGVTNASPFTFDGTVAITIRTTQANVNEIVLHCNDLTISALTVSLAATPTVNIAANQAYQCQMPWSFLRIPLTATLQVNQDYVIRSTFRGNLQTNMRGFYRSWYIDRSGQRRWMATTQFQPGHAREAFPCYDEPGFKALFDITIIREADFSPTLGNMPIRERATLTDGRISETFHTTTLTSTYLLAFIVSHYTVVASGTDPSRPFYIYARNTVVDEGDWSLEIGEKLLTAMENYTSFPYYTMTNNMIMQQAAIPDFSAGAMENWGLLTYREALILYDPLNSNHFYKQRVANIISHEVAHMWFGNLVTCAWWDNLWLNEGFARYYQYYLTARVAPDLGYETRFIVEQLHVSLLSDSVDSAHALTNPAVIDPATVSAHFSQITYGKGACLLRMTQHLLTDSTFEKALRNYIRANAFDVAEPDDLFTALDAAAAEDNALAAYGTITVREYMRTWSEQGGHPLLTVAVDHTTGRMTVTQRRFNVNTGVSDIPSVWFIPLTWTRAGAIDFDNLKPSLIMSAEPIIIQRGTTGREWVIFNKQQSGFYRVNYDSVTWSLITQALRDNSRRTQIHEYNRAQIVDDVFIMARAGLMTYTRAFNILSFLEFEDEYAPWIAAIAGFNFSRRRLAHNATVLAELESQIYTLSRAVTARLGFSERPNESYMDGLLRMYVNTFLCNIDHVECVEAGRTNFANWRQNNAYIPPNMRPWVYCTGLRYGTAEDFTYFWNQYLQEDLASEQVVMLTAAGCTRDQNSLTTFLNAITAGYNDFTIRDQDYSTALNSALTSNEENGLVAFDWLTRNLQRTEAALGSINSPLSTITSRLLNEEQITQVSNWLQANQLLIGQSAYNTGMNGINSARNNIQWYTQRVSEYQSYFGMGYVDDLAETTTTTTTQAPTTQAPTTAQTPTTPEDNGASRIQPILLFLVPFGYLCKYIML</sequence>
<feature type="binding site" evidence="16">
    <location>
        <position position="363"/>
    </location>
    <ligand>
        <name>Zn(2+)</name>
        <dbReference type="ChEBI" id="CHEBI:29105"/>
        <note>catalytic</note>
    </ligand>
</feature>
<evidence type="ECO:0000256" key="13">
    <source>
        <dbReference type="ARBA" id="ARBA00023180"/>
    </source>
</evidence>
<dbReference type="Pfam" id="PF01433">
    <property type="entry name" value="Peptidase_M1"/>
    <property type="match status" value="1"/>
</dbReference>
<dbReference type="InterPro" id="IPR045357">
    <property type="entry name" value="Aminopeptidase_N-like_N"/>
</dbReference>
<evidence type="ECO:0000256" key="19">
    <source>
        <dbReference type="SAM" id="MobiDB-lite"/>
    </source>
</evidence>
<dbReference type="PANTHER" id="PTHR11533">
    <property type="entry name" value="PROTEASE M1 ZINC METALLOPROTEASE"/>
    <property type="match status" value="1"/>
</dbReference>
<comment type="similarity">
    <text evidence="2 18">Belongs to the peptidase M1 family.</text>
</comment>
<evidence type="ECO:0000259" key="23">
    <source>
        <dbReference type="Pfam" id="PF17900"/>
    </source>
</evidence>
<feature type="chain" id="PRO_5017387000" description="Aminopeptidase" evidence="20">
    <location>
        <begin position="21"/>
        <end position="999"/>
    </location>
</feature>
<keyword evidence="4" id="KW-1003">Cell membrane</keyword>
<feature type="domain" description="Peptidase M1 membrane alanine aminopeptidase" evidence="21">
    <location>
        <begin position="287"/>
        <end position="519"/>
    </location>
</feature>
<dbReference type="EC" id="3.4.11.-" evidence="18"/>
<evidence type="ECO:0000259" key="21">
    <source>
        <dbReference type="Pfam" id="PF01433"/>
    </source>
</evidence>
<dbReference type="Pfam" id="PF17900">
    <property type="entry name" value="Peptidase_M1_N"/>
    <property type="match status" value="1"/>
</dbReference>
<evidence type="ECO:0000256" key="4">
    <source>
        <dbReference type="ARBA" id="ARBA00022475"/>
    </source>
</evidence>
<feature type="region of interest" description="Disordered" evidence="19">
    <location>
        <begin position="951"/>
        <end position="975"/>
    </location>
</feature>
<dbReference type="Gene3D" id="1.25.50.20">
    <property type="match status" value="1"/>
</dbReference>
<keyword evidence="6 18" id="KW-0645">Protease</keyword>
<dbReference type="FunFam" id="1.10.390.10:FF:000013">
    <property type="entry name" value="Aminopeptidase N"/>
    <property type="match status" value="1"/>
</dbReference>
<evidence type="ECO:0000259" key="22">
    <source>
        <dbReference type="Pfam" id="PF11838"/>
    </source>
</evidence>
<evidence type="ECO:0000256" key="15">
    <source>
        <dbReference type="PIRSR" id="PIRSR634016-1"/>
    </source>
</evidence>
<accession>A0A384RYH7</accession>
<evidence type="ECO:0000256" key="9">
    <source>
        <dbReference type="ARBA" id="ARBA00022801"/>
    </source>
</evidence>
<evidence type="ECO:0000256" key="20">
    <source>
        <dbReference type="SAM" id="SignalP"/>
    </source>
</evidence>